<organism evidence="1 2">
    <name type="scientific">Melastoma candidum</name>
    <dbReference type="NCBI Taxonomy" id="119954"/>
    <lineage>
        <taxon>Eukaryota</taxon>
        <taxon>Viridiplantae</taxon>
        <taxon>Streptophyta</taxon>
        <taxon>Embryophyta</taxon>
        <taxon>Tracheophyta</taxon>
        <taxon>Spermatophyta</taxon>
        <taxon>Magnoliopsida</taxon>
        <taxon>eudicotyledons</taxon>
        <taxon>Gunneridae</taxon>
        <taxon>Pentapetalae</taxon>
        <taxon>rosids</taxon>
        <taxon>malvids</taxon>
        <taxon>Myrtales</taxon>
        <taxon>Melastomataceae</taxon>
        <taxon>Melastomatoideae</taxon>
        <taxon>Melastomateae</taxon>
        <taxon>Melastoma</taxon>
    </lineage>
</organism>
<dbReference type="EMBL" id="CM042886">
    <property type="protein sequence ID" value="KAI4342318.1"/>
    <property type="molecule type" value="Genomic_DNA"/>
</dbReference>
<accession>A0ACB9P1K0</accession>
<comment type="caution">
    <text evidence="1">The sequence shown here is derived from an EMBL/GenBank/DDBJ whole genome shotgun (WGS) entry which is preliminary data.</text>
</comment>
<evidence type="ECO:0000313" key="1">
    <source>
        <dbReference type="EMBL" id="KAI4342318.1"/>
    </source>
</evidence>
<gene>
    <name evidence="1" type="ORF">MLD38_026958</name>
</gene>
<sequence length="433" mass="48534">MGRFGYDRRQGQQTLEGIMEVELFHGDHKGCVGGGILRLVLCQCLACLPLPHKPQYNGGIISNPDLDCGHRSWSASGAARIEHRRVNGNSFVVASARNQSFDGVAQKVYLHKDMLYTFSAWVLVTDKEITTRAVLKMGTGFRHIGAAVAKPGCWSVIKGGVTAKASGHAELFFESENTKVEIWVDSISLQPFTWEEWTSHQQLSIRKKHKRTVEIRAVDKRSRPIANATVSIVPKRLAFRLGCAINTNILKNQAYQKWFTKRFGVTVFENEMKWYSIEHAQGREDYSAADALMTFAMNNSIKVRGHCVFWDNPRFHLGWVRALPPSQLSQSTMHRQVSVMARYKGKLIGWDVMNENIHFSFFEDQLGMDASAKFHKIQAAGGRNLGIGLEGHFSAPDIAYMRSAIDTLAATGSPIWITELDVQPSHNQVLTSI</sequence>
<name>A0ACB9P1K0_9MYRT</name>
<evidence type="ECO:0000313" key="2">
    <source>
        <dbReference type="Proteomes" id="UP001057402"/>
    </source>
</evidence>
<keyword evidence="2" id="KW-1185">Reference proteome</keyword>
<proteinExistence type="predicted"/>
<protein>
    <submittedName>
        <fullName evidence="1">Uncharacterized protein</fullName>
    </submittedName>
</protein>
<reference evidence="2" key="1">
    <citation type="journal article" date="2023" name="Front. Plant Sci.">
        <title>Chromosomal-level genome assembly of Melastoma candidum provides insights into trichome evolution.</title>
        <authorList>
            <person name="Zhong Y."/>
            <person name="Wu W."/>
            <person name="Sun C."/>
            <person name="Zou P."/>
            <person name="Liu Y."/>
            <person name="Dai S."/>
            <person name="Zhou R."/>
        </authorList>
    </citation>
    <scope>NUCLEOTIDE SEQUENCE [LARGE SCALE GENOMIC DNA]</scope>
</reference>
<dbReference type="Proteomes" id="UP001057402">
    <property type="component" value="Chromosome 7"/>
</dbReference>